<proteinExistence type="predicted"/>
<dbReference type="eggNOG" id="COG3013">
    <property type="taxonomic scope" value="Bacteria"/>
</dbReference>
<keyword evidence="2" id="KW-1185">Reference proteome</keyword>
<evidence type="ECO:0000313" key="2">
    <source>
        <dbReference type="Proteomes" id="UP000018004"/>
    </source>
</evidence>
<dbReference type="Proteomes" id="UP000018004">
    <property type="component" value="Unassembled WGS sequence"/>
</dbReference>
<protein>
    <recommendedName>
        <fullName evidence="3">YfbU family protein</fullName>
    </recommendedName>
</protein>
<dbReference type="EMBL" id="AVGG01000019">
    <property type="protein sequence ID" value="ESU26282.1"/>
    <property type="molecule type" value="Genomic_DNA"/>
</dbReference>
<name>V6SJ59_9FLAO</name>
<dbReference type="SUPFAM" id="SSF116960">
    <property type="entry name" value="YfbU-like"/>
    <property type="match status" value="1"/>
</dbReference>
<sequence>MIPETLTITERQILVSQFKILSTIGFNNDYETKIEILENGYTEQYFEVFDIATEEVPIEICEETTQILHMFRRIAETTELLSEEEKQSLDLEKIKFEGFDANHDAHYHYMTFLVNTMNQWQEYKRTYLNSHSRFPMLKYRKMLEYQYYLLDCDQYDLNKEDLKCMIELLSSSKKIVSLEV</sequence>
<gene>
    <name evidence="1" type="ORF">FLJC2902T_27620</name>
</gene>
<evidence type="ECO:0000313" key="1">
    <source>
        <dbReference type="EMBL" id="ESU26282.1"/>
    </source>
</evidence>
<evidence type="ECO:0008006" key="3">
    <source>
        <dbReference type="Google" id="ProtNLM"/>
    </source>
</evidence>
<dbReference type="InterPro" id="IPR023146">
    <property type="entry name" value="YfbU_alpha-helical_sf"/>
</dbReference>
<dbReference type="AlphaFoldDB" id="V6SJ59"/>
<organism evidence="1 2">
    <name type="scientific">Flavobacterium limnosediminis JC2902</name>
    <dbReference type="NCBI Taxonomy" id="1341181"/>
    <lineage>
        <taxon>Bacteria</taxon>
        <taxon>Pseudomonadati</taxon>
        <taxon>Bacteroidota</taxon>
        <taxon>Flavobacteriia</taxon>
        <taxon>Flavobacteriales</taxon>
        <taxon>Flavobacteriaceae</taxon>
        <taxon>Flavobacterium</taxon>
    </lineage>
</organism>
<comment type="caution">
    <text evidence="1">The sequence shown here is derived from an EMBL/GenBank/DDBJ whole genome shotgun (WGS) entry which is preliminary data.</text>
</comment>
<dbReference type="InterPro" id="IPR023145">
    <property type="entry name" value="YfbU_helix-hairpin_sf"/>
</dbReference>
<dbReference type="Pfam" id="PF03887">
    <property type="entry name" value="YfbU"/>
    <property type="match status" value="1"/>
</dbReference>
<dbReference type="OrthoDB" id="1374323at2"/>
<dbReference type="RefSeq" id="WP_023580319.1">
    <property type="nucleotide sequence ID" value="NZ_AVGG01000019.1"/>
</dbReference>
<dbReference type="Gene3D" id="1.10.287.680">
    <property type="entry name" value="Helix hairpin bin"/>
    <property type="match status" value="1"/>
</dbReference>
<dbReference type="PATRIC" id="fig|1341181.4.peg.2717"/>
<dbReference type="Gene3D" id="1.10.3190.10">
    <property type="entry name" value="yfbu gene product, domain 2"/>
    <property type="match status" value="1"/>
</dbReference>
<dbReference type="InterPro" id="IPR005587">
    <property type="entry name" value="UPF0304_YfbU"/>
</dbReference>
<reference evidence="1 2" key="1">
    <citation type="submission" date="2013-08" db="EMBL/GenBank/DDBJ databases">
        <title>Flavobacterium limnosediminis JC2902 genome sequencing.</title>
        <authorList>
            <person name="Lee K."/>
            <person name="Yi H."/>
            <person name="Park S."/>
            <person name="Chun J."/>
        </authorList>
    </citation>
    <scope>NUCLEOTIDE SEQUENCE [LARGE SCALE GENOMIC DNA]</scope>
    <source>
        <strain evidence="1 2">JC2902</strain>
    </source>
</reference>
<accession>V6SJ59</accession>